<dbReference type="FunFam" id="1.10.520.10:FF:000009">
    <property type="entry name" value="Peroxidase"/>
    <property type="match status" value="1"/>
</dbReference>
<keyword evidence="8 15" id="KW-0106">Calcium</keyword>
<evidence type="ECO:0000256" key="14">
    <source>
        <dbReference type="PIRSR" id="PIRSR600823-2"/>
    </source>
</evidence>
<evidence type="ECO:0000256" key="9">
    <source>
        <dbReference type="ARBA" id="ARBA00023002"/>
    </source>
</evidence>
<feature type="binding site" evidence="15">
    <location>
        <position position="414"/>
    </location>
    <ligand>
        <name>Ca(2+)</name>
        <dbReference type="ChEBI" id="CHEBI:29108"/>
        <label>2</label>
    </ligand>
</feature>
<feature type="binding site" evidence="15">
    <location>
        <position position="241"/>
    </location>
    <ligand>
        <name>Ca(2+)</name>
        <dbReference type="ChEBI" id="CHEBI:29108"/>
        <label>1</label>
    </ligand>
</feature>
<evidence type="ECO:0000256" key="15">
    <source>
        <dbReference type="PIRSR" id="PIRSR600823-3"/>
    </source>
</evidence>
<organism evidence="19 20">
    <name type="scientific">Populus alba x Populus x berolinensis</name>
    <dbReference type="NCBI Taxonomy" id="444605"/>
    <lineage>
        <taxon>Eukaryota</taxon>
        <taxon>Viridiplantae</taxon>
        <taxon>Streptophyta</taxon>
        <taxon>Embryophyta</taxon>
        <taxon>Tracheophyta</taxon>
        <taxon>Spermatophyta</taxon>
        <taxon>Magnoliopsida</taxon>
        <taxon>eudicotyledons</taxon>
        <taxon>Gunneridae</taxon>
        <taxon>Pentapetalae</taxon>
        <taxon>rosids</taxon>
        <taxon>fabids</taxon>
        <taxon>Malpighiales</taxon>
        <taxon>Salicaceae</taxon>
        <taxon>Saliceae</taxon>
        <taxon>Populus</taxon>
    </lineage>
</organism>
<comment type="similarity">
    <text evidence="3">Belongs to the peroxidase family. Ascorbate peroxidase subfamily.</text>
</comment>
<feature type="binding site" evidence="15">
    <location>
        <position position="232"/>
    </location>
    <ligand>
        <name>Ca(2+)</name>
        <dbReference type="ChEBI" id="CHEBI:29108"/>
        <label>1</label>
    </ligand>
</feature>
<dbReference type="AlphaFoldDB" id="A0AAD6W3G6"/>
<evidence type="ECO:0000313" key="20">
    <source>
        <dbReference type="Proteomes" id="UP001164929"/>
    </source>
</evidence>
<dbReference type="PRINTS" id="PR00461">
    <property type="entry name" value="PLPEROXIDASE"/>
</dbReference>
<gene>
    <name evidence="19" type="ORF">NC653_013789</name>
</gene>
<accession>A0AAD6W3G6</accession>
<evidence type="ECO:0000259" key="18">
    <source>
        <dbReference type="PROSITE" id="PS50873"/>
    </source>
</evidence>
<feature type="binding site" evidence="15">
    <location>
        <position position="406"/>
    </location>
    <ligand>
        <name>Ca(2+)</name>
        <dbReference type="ChEBI" id="CHEBI:29108"/>
        <label>2</label>
    </ligand>
</feature>
<feature type="disulfide bond" evidence="17">
    <location>
        <begin position="200"/>
        <end position="275"/>
    </location>
</feature>
<feature type="disulfide bond" evidence="17">
    <location>
        <begin position="233"/>
        <end position="238"/>
    </location>
</feature>
<evidence type="ECO:0000313" key="19">
    <source>
        <dbReference type="EMBL" id="KAJ6997321.1"/>
    </source>
</evidence>
<dbReference type="GO" id="GO:0006979">
    <property type="term" value="P:response to oxidative stress"/>
    <property type="evidence" value="ECO:0007669"/>
    <property type="project" value="InterPro"/>
</dbReference>
<keyword evidence="5" id="KW-0575">Peroxidase</keyword>
<dbReference type="GO" id="GO:0020037">
    <property type="term" value="F:heme binding"/>
    <property type="evidence" value="ECO:0007669"/>
    <property type="project" value="InterPro"/>
</dbReference>
<dbReference type="Gene3D" id="1.25.40.10">
    <property type="entry name" value="Tetratricopeptide repeat domain"/>
    <property type="match status" value="1"/>
</dbReference>
<dbReference type="PROSITE" id="PS00435">
    <property type="entry name" value="PEROXIDASE_1"/>
    <property type="match status" value="1"/>
</dbReference>
<dbReference type="PANTHER" id="PTHR31388">
    <property type="entry name" value="PEROXIDASE 72-RELATED"/>
    <property type="match status" value="1"/>
</dbReference>
<evidence type="ECO:0000256" key="6">
    <source>
        <dbReference type="ARBA" id="ARBA00022617"/>
    </source>
</evidence>
<evidence type="ECO:0000256" key="16">
    <source>
        <dbReference type="PIRSR" id="PIRSR600823-4"/>
    </source>
</evidence>
<feature type="binding site" evidence="15">
    <location>
        <position position="354"/>
    </location>
    <ligand>
        <name>Ca(2+)</name>
        <dbReference type="ChEBI" id="CHEBI:29108"/>
        <label>2</label>
    </ligand>
</feature>
<feature type="binding site" evidence="15">
    <location>
        <position position="237"/>
    </location>
    <ligand>
        <name>Ca(2+)</name>
        <dbReference type="ChEBI" id="CHEBI:29108"/>
        <label>1</label>
    </ligand>
</feature>
<feature type="binding site" description="axial binding residue" evidence="15">
    <location>
        <position position="353"/>
    </location>
    <ligand>
        <name>heme b</name>
        <dbReference type="ChEBI" id="CHEBI:60344"/>
    </ligand>
    <ligandPart>
        <name>Fe</name>
        <dbReference type="ChEBI" id="CHEBI:18248"/>
    </ligandPart>
</feature>
<dbReference type="InterPro" id="IPR002016">
    <property type="entry name" value="Haem_peroxidase"/>
</dbReference>
<feature type="binding site" evidence="15">
    <location>
        <position position="235"/>
    </location>
    <ligand>
        <name>Ca(2+)</name>
        <dbReference type="ChEBI" id="CHEBI:29108"/>
        <label>1</label>
    </ligand>
</feature>
<feature type="disulfide bond" evidence="17">
    <location>
        <begin position="360"/>
        <end position="392"/>
    </location>
</feature>
<keyword evidence="20" id="KW-1185">Reference proteome</keyword>
<dbReference type="InterPro" id="IPR019793">
    <property type="entry name" value="Peroxidases_heam-ligand_BS"/>
</dbReference>
<keyword evidence="9" id="KW-0560">Oxidoreductase</keyword>
<sequence length="486" mass="54326">MADTVPYKLEQMVDELDDLERKGMFTRIVEIYRLAVMRFKGDLELWFRYLEFCRDKKNGKRVLAKLIRFHPKISEMTETLVLCQLQKAFQLYEEALQLVPSPMILIFHQVGLCLHYQEEFGIVPNSLRGTSAAYVVFVYKLLLCATALSHNTGLAFRQPVHGQDMEHNSFKLPSVHLLCLLLLCPLVSCQLNYKFYDYTCPNLTKIVRSGVWSAMTNDSRMAASLLRLHFHDCFVNGCEGSVLLDGGEKNALPNRNSARGFEVIDDIKANLERACPATVSCTDILTLAAREAVYLSGGPYWFLPLGRRDGLTASESDANEQLPGFSEPLENITAKFTSTGLELKDVVVLSGAHTIGFAQCFTFKSRLFDFGGSGEPDPLLDTSLLTSLQSTCPNQDDSDTKLAPLDSASSSKFDNLYYKLLLNNSGLLQSDQALMGDNTTASLVLNYSKFPYLFFKDFGASMVKMANIGVLTGQNGEIRKQCRFVN</sequence>
<dbReference type="SUPFAM" id="SSF48113">
    <property type="entry name" value="Heme-dependent peroxidases"/>
    <property type="match status" value="1"/>
</dbReference>
<dbReference type="InterPro" id="IPR010255">
    <property type="entry name" value="Haem_peroxidase_sf"/>
</dbReference>
<evidence type="ECO:0000256" key="1">
    <source>
        <dbReference type="ARBA" id="ARBA00000189"/>
    </source>
</evidence>
<evidence type="ECO:0000256" key="11">
    <source>
        <dbReference type="ARBA" id="ARBA00023157"/>
    </source>
</evidence>
<evidence type="ECO:0000256" key="12">
    <source>
        <dbReference type="ARBA" id="ARBA00023180"/>
    </source>
</evidence>
<feature type="binding site" evidence="14">
    <location>
        <position position="323"/>
    </location>
    <ligand>
        <name>substrate</name>
    </ligand>
</feature>
<dbReference type="Gene3D" id="1.10.420.10">
    <property type="entry name" value="Peroxidase, domain 2"/>
    <property type="match status" value="1"/>
</dbReference>
<evidence type="ECO:0000256" key="7">
    <source>
        <dbReference type="ARBA" id="ARBA00022723"/>
    </source>
</evidence>
<dbReference type="InterPro" id="IPR011990">
    <property type="entry name" value="TPR-like_helical_dom_sf"/>
</dbReference>
<evidence type="ECO:0000256" key="5">
    <source>
        <dbReference type="ARBA" id="ARBA00022559"/>
    </source>
</evidence>
<dbReference type="GO" id="GO:0042744">
    <property type="term" value="P:hydrogen peroxide catabolic process"/>
    <property type="evidence" value="ECO:0007669"/>
    <property type="project" value="InterPro"/>
</dbReference>
<protein>
    <recommendedName>
        <fullName evidence="4">peroxidase</fullName>
        <ecNumber evidence="4">1.11.1.7</ecNumber>
    </recommendedName>
</protein>
<keyword evidence="10 15" id="KW-0408">Iron</keyword>
<evidence type="ECO:0000256" key="4">
    <source>
        <dbReference type="ARBA" id="ARBA00012313"/>
    </source>
</evidence>
<keyword evidence="12" id="KW-0325">Glycoprotein</keyword>
<feature type="disulfide bond" evidence="17">
    <location>
        <begin position="281"/>
        <end position="482"/>
    </location>
</feature>
<comment type="cofactor">
    <cofactor evidence="15">
        <name>heme b</name>
        <dbReference type="ChEBI" id="CHEBI:60344"/>
    </cofactor>
    <text evidence="15">Binds 1 heme b (iron(II)-protoporphyrin IX) group per subunit.</text>
</comment>
<dbReference type="PANTHER" id="PTHR31388:SF180">
    <property type="entry name" value="PEROXIDASE"/>
    <property type="match status" value="1"/>
</dbReference>
<dbReference type="EMBL" id="JAQIZT010000005">
    <property type="protein sequence ID" value="KAJ6997321.1"/>
    <property type="molecule type" value="Genomic_DNA"/>
</dbReference>
<evidence type="ECO:0000256" key="13">
    <source>
        <dbReference type="PIRSR" id="PIRSR600823-1"/>
    </source>
</evidence>
<evidence type="ECO:0000256" key="2">
    <source>
        <dbReference type="ARBA" id="ARBA00002322"/>
    </source>
</evidence>
<evidence type="ECO:0000256" key="17">
    <source>
        <dbReference type="PIRSR" id="PIRSR600823-5"/>
    </source>
</evidence>
<comment type="cofactor">
    <cofactor evidence="15">
        <name>Ca(2+)</name>
        <dbReference type="ChEBI" id="CHEBI:29108"/>
    </cofactor>
    <text evidence="15">Binds 2 calcium ions per subunit.</text>
</comment>
<evidence type="ECO:0000256" key="10">
    <source>
        <dbReference type="ARBA" id="ARBA00023004"/>
    </source>
</evidence>
<comment type="function">
    <text evidence="2">Removal of H(2)O(2), oxidation of toxic reductants, biosynthesis and degradation of lignin, suberization, auxin catabolism, response to environmental stresses such as wounding, pathogen attack and oxidative stress. These functions might be dependent on each isozyme/isoform in each plant tissue.</text>
</comment>
<dbReference type="InterPro" id="IPR019794">
    <property type="entry name" value="Peroxidases_AS"/>
</dbReference>
<dbReference type="PROSITE" id="PS00436">
    <property type="entry name" value="PEROXIDASE_2"/>
    <property type="match status" value="1"/>
</dbReference>
<reference evidence="19" key="1">
    <citation type="journal article" date="2023" name="Mol. Ecol. Resour.">
        <title>Chromosome-level genome assembly of a triploid poplar Populus alba 'Berolinensis'.</title>
        <authorList>
            <person name="Chen S."/>
            <person name="Yu Y."/>
            <person name="Wang X."/>
            <person name="Wang S."/>
            <person name="Zhang T."/>
            <person name="Zhou Y."/>
            <person name="He R."/>
            <person name="Meng N."/>
            <person name="Wang Y."/>
            <person name="Liu W."/>
            <person name="Liu Z."/>
            <person name="Liu J."/>
            <person name="Guo Q."/>
            <person name="Huang H."/>
            <person name="Sederoff R.R."/>
            <person name="Wang G."/>
            <person name="Qu G."/>
            <person name="Chen S."/>
        </authorList>
    </citation>
    <scope>NUCLEOTIDE SEQUENCE</scope>
    <source>
        <strain evidence="19">SC-2020</strain>
    </source>
</reference>
<dbReference type="Pfam" id="PF00141">
    <property type="entry name" value="peroxidase"/>
    <property type="match status" value="1"/>
</dbReference>
<evidence type="ECO:0000256" key="3">
    <source>
        <dbReference type="ARBA" id="ARBA00006873"/>
    </source>
</evidence>
<dbReference type="Gene3D" id="1.10.520.10">
    <property type="match status" value="1"/>
</dbReference>
<dbReference type="Proteomes" id="UP001164929">
    <property type="component" value="Chromosome 5"/>
</dbReference>
<feature type="binding site" evidence="15">
    <location>
        <position position="248"/>
    </location>
    <ligand>
        <name>Ca(2+)</name>
        <dbReference type="ChEBI" id="CHEBI:29108"/>
        <label>1</label>
    </ligand>
</feature>
<dbReference type="CDD" id="cd00693">
    <property type="entry name" value="secretory_peroxidase"/>
    <property type="match status" value="1"/>
</dbReference>
<feature type="domain" description="Plant heme peroxidase family profile" evidence="18">
    <location>
        <begin position="190"/>
        <end position="486"/>
    </location>
</feature>
<keyword evidence="11 17" id="KW-1015">Disulfide bond</keyword>
<dbReference type="InterPro" id="IPR033905">
    <property type="entry name" value="Secretory_peroxidase"/>
</dbReference>
<dbReference type="PRINTS" id="PR00458">
    <property type="entry name" value="PEROXIDASE"/>
</dbReference>
<keyword evidence="7 15" id="KW-0479">Metal-binding</keyword>
<dbReference type="EC" id="1.11.1.7" evidence="4"/>
<dbReference type="GO" id="GO:0046872">
    <property type="term" value="F:metal ion binding"/>
    <property type="evidence" value="ECO:0007669"/>
    <property type="project" value="UniProtKB-KW"/>
</dbReference>
<dbReference type="FunFam" id="1.10.420.10:FF:000001">
    <property type="entry name" value="Peroxidase"/>
    <property type="match status" value="1"/>
</dbReference>
<dbReference type="InterPro" id="IPR000823">
    <property type="entry name" value="Peroxidase_pln"/>
</dbReference>
<evidence type="ECO:0000256" key="8">
    <source>
        <dbReference type="ARBA" id="ARBA00022837"/>
    </source>
</evidence>
<comment type="caution">
    <text evidence="19">The sequence shown here is derived from an EMBL/GenBank/DDBJ whole genome shotgun (WGS) entry which is preliminary data.</text>
</comment>
<comment type="catalytic activity">
    <reaction evidence="1">
        <text>2 a phenolic donor + H2O2 = 2 a phenolic radical donor + 2 H2O</text>
        <dbReference type="Rhea" id="RHEA:56136"/>
        <dbReference type="ChEBI" id="CHEBI:15377"/>
        <dbReference type="ChEBI" id="CHEBI:16240"/>
        <dbReference type="ChEBI" id="CHEBI:139520"/>
        <dbReference type="ChEBI" id="CHEBI:139521"/>
        <dbReference type="EC" id="1.11.1.7"/>
    </reaction>
</comment>
<proteinExistence type="inferred from homology"/>
<dbReference type="PROSITE" id="PS50873">
    <property type="entry name" value="PEROXIDASE_4"/>
    <property type="match status" value="1"/>
</dbReference>
<keyword evidence="6" id="KW-0349">Heme</keyword>
<dbReference type="GO" id="GO:0140825">
    <property type="term" value="F:lactoperoxidase activity"/>
    <property type="evidence" value="ECO:0007669"/>
    <property type="project" value="UniProtKB-EC"/>
</dbReference>
<feature type="site" description="Transition state stabilizer" evidence="16">
    <location>
        <position position="227"/>
    </location>
</feature>
<name>A0AAD6W3G6_9ROSI</name>
<feature type="active site" description="Proton acceptor" evidence="13">
    <location>
        <position position="231"/>
    </location>
</feature>